<accession>A0A1W6P171</accession>
<sequence>MTNKLAIIFGSVILLLLAADLLFNQGIATIFLGRRFLDLLHWVEFWR</sequence>
<proteinExistence type="predicted"/>
<evidence type="ECO:0000313" key="2">
    <source>
        <dbReference type="Proteomes" id="UP000242447"/>
    </source>
</evidence>
<dbReference type="EMBL" id="CP019937">
    <property type="protein sequence ID" value="ARO15070.1"/>
    <property type="molecule type" value="Genomic_DNA"/>
</dbReference>
<name>A0A1W6P171_9RHOB</name>
<dbReference type="AlphaFoldDB" id="A0A1W6P171"/>
<organism evidence="1 2">
    <name type="scientific">Ketogulonicigenium robustum</name>
    <dbReference type="NCBI Taxonomy" id="92947"/>
    <lineage>
        <taxon>Bacteria</taxon>
        <taxon>Pseudomonadati</taxon>
        <taxon>Pseudomonadota</taxon>
        <taxon>Alphaproteobacteria</taxon>
        <taxon>Rhodobacterales</taxon>
        <taxon>Roseobacteraceae</taxon>
        <taxon>Ketogulonicigenium</taxon>
    </lineage>
</organism>
<dbReference type="Proteomes" id="UP000242447">
    <property type="component" value="Chromosome"/>
</dbReference>
<protein>
    <recommendedName>
        <fullName evidence="3">Glyceraldehyde-3-phosphate dehydrogenase</fullName>
    </recommendedName>
</protein>
<dbReference type="KEGG" id="kro:BVG79_01726"/>
<dbReference type="STRING" id="92947.BVG79_01726"/>
<evidence type="ECO:0000313" key="1">
    <source>
        <dbReference type="EMBL" id="ARO15070.1"/>
    </source>
</evidence>
<gene>
    <name evidence="1" type="ORF">BVG79_01726</name>
</gene>
<dbReference type="RefSeq" id="WP_198167833.1">
    <property type="nucleotide sequence ID" value="NZ_CP019937.1"/>
</dbReference>
<reference evidence="1 2" key="1">
    <citation type="submission" date="2017-02" db="EMBL/GenBank/DDBJ databases">
        <title>Ketogulonicigenium robustum SPU B003 Genome sequencing and assembly.</title>
        <authorList>
            <person name="Li Y."/>
            <person name="Liu L."/>
            <person name="Wang C."/>
            <person name="Zhang M."/>
            <person name="Zhang T."/>
            <person name="Zhang Y."/>
        </authorList>
    </citation>
    <scope>NUCLEOTIDE SEQUENCE [LARGE SCALE GENOMIC DNA]</scope>
    <source>
        <strain evidence="1 2">SPU_B003</strain>
    </source>
</reference>
<keyword evidence="2" id="KW-1185">Reference proteome</keyword>
<evidence type="ECO:0008006" key="3">
    <source>
        <dbReference type="Google" id="ProtNLM"/>
    </source>
</evidence>